<dbReference type="Proteomes" id="UP000820818">
    <property type="component" value="Linkage Group LG2"/>
</dbReference>
<comment type="subcellular location">
    <subcellularLocation>
        <location evidence="1">Cytoplasm</location>
        <location evidence="1">Cytoskeleton</location>
        <location evidence="1">Cilium axoneme</location>
    </subcellularLocation>
</comment>
<sequence>MWNAMSMKEAVKQWEAHTQQKISTAVEIKLIGICPSLDKMDTVMLSFTACEKLSLSSNNIERIANLGSMKHLKILSLGRNSIKSISGIEAVSETLEELWISYNQIEKLKGIGVMKKLRVLTMSNNLVREWSEFMRLAEVPNLKELVFVGNPLEERCTSEGVWRPEVVRRLPNLAKLDGQQCMETEVNLSDAKTELRPTSAGSEDNEEGDTSKFKNSGDEDEEENEEEEEEEEEEEVEEEEEEEETKEENEKNCIESQMELSVTSNPVTHVLEPVTEEIGLKEE</sequence>
<evidence type="ECO:0000256" key="5">
    <source>
        <dbReference type="ARBA" id="ARBA00022737"/>
    </source>
</evidence>
<evidence type="ECO:0000256" key="3">
    <source>
        <dbReference type="ARBA" id="ARBA00022614"/>
    </source>
</evidence>
<keyword evidence="4" id="KW-0493">Microtubule</keyword>
<keyword evidence="2" id="KW-0963">Cytoplasm</keyword>
<feature type="region of interest" description="Disordered" evidence="12">
    <location>
        <begin position="184"/>
        <end position="283"/>
    </location>
</feature>
<dbReference type="PROSITE" id="PS51450">
    <property type="entry name" value="LRR"/>
    <property type="match status" value="3"/>
</dbReference>
<keyword evidence="8" id="KW-0206">Cytoskeleton</keyword>
<dbReference type="InterPro" id="IPR032675">
    <property type="entry name" value="LRR_dom_sf"/>
</dbReference>
<comment type="caution">
    <text evidence="13">The sequence shown here is derived from an EMBL/GenBank/DDBJ whole genome shotgun (WGS) entry which is preliminary data.</text>
</comment>
<evidence type="ECO:0000256" key="6">
    <source>
        <dbReference type="ARBA" id="ARBA00023017"/>
    </source>
</evidence>
<dbReference type="SUPFAM" id="SSF52058">
    <property type="entry name" value="L domain-like"/>
    <property type="match status" value="1"/>
</dbReference>
<dbReference type="GO" id="GO:0005874">
    <property type="term" value="C:microtubule"/>
    <property type="evidence" value="ECO:0007669"/>
    <property type="project" value="UniProtKB-KW"/>
</dbReference>
<evidence type="ECO:0000313" key="13">
    <source>
        <dbReference type="EMBL" id="KAI9563328.1"/>
    </source>
</evidence>
<dbReference type="Pfam" id="PF12799">
    <property type="entry name" value="LRR_4"/>
    <property type="match status" value="1"/>
</dbReference>
<keyword evidence="5" id="KW-0677">Repeat</keyword>
<feature type="compositionally biased region" description="Acidic residues" evidence="12">
    <location>
        <begin position="218"/>
        <end position="247"/>
    </location>
</feature>
<dbReference type="GO" id="GO:0043014">
    <property type="term" value="F:alpha-tubulin binding"/>
    <property type="evidence" value="ECO:0007669"/>
    <property type="project" value="TreeGrafter"/>
</dbReference>
<evidence type="ECO:0000256" key="7">
    <source>
        <dbReference type="ARBA" id="ARBA00023175"/>
    </source>
</evidence>
<dbReference type="InterPro" id="IPR025875">
    <property type="entry name" value="Leu-rich_rpt_4"/>
</dbReference>
<gene>
    <name evidence="13" type="ORF">GHT06_010789</name>
</gene>
<comment type="similarity">
    <text evidence="10">Belongs to the dynein light chain LC1-type family.</text>
</comment>
<keyword evidence="6" id="KW-0243">Dynein</keyword>
<dbReference type="GO" id="GO:0045504">
    <property type="term" value="F:dynein heavy chain binding"/>
    <property type="evidence" value="ECO:0007669"/>
    <property type="project" value="TreeGrafter"/>
</dbReference>
<dbReference type="FunFam" id="3.80.10.10:FF:000049">
    <property type="entry name" value="Dynein light chain 1"/>
    <property type="match status" value="1"/>
</dbReference>
<evidence type="ECO:0000313" key="14">
    <source>
        <dbReference type="Proteomes" id="UP000820818"/>
    </source>
</evidence>
<accession>A0AAD5LST3</accession>
<dbReference type="AlphaFoldDB" id="A0AAD5LST3"/>
<dbReference type="SMART" id="SM00365">
    <property type="entry name" value="LRR_SD22"/>
    <property type="match status" value="3"/>
</dbReference>
<dbReference type="PANTHER" id="PTHR15454">
    <property type="entry name" value="NISCHARIN RELATED"/>
    <property type="match status" value="1"/>
</dbReference>
<evidence type="ECO:0000256" key="11">
    <source>
        <dbReference type="ARBA" id="ARBA00049760"/>
    </source>
</evidence>
<evidence type="ECO:0000256" key="12">
    <source>
        <dbReference type="SAM" id="MobiDB-lite"/>
    </source>
</evidence>
<feature type="compositionally biased region" description="Polar residues" evidence="12">
    <location>
        <begin position="254"/>
        <end position="267"/>
    </location>
</feature>
<keyword evidence="14" id="KW-1185">Reference proteome</keyword>
<reference evidence="13 14" key="1">
    <citation type="submission" date="2022-05" db="EMBL/GenBank/DDBJ databases">
        <title>A multi-omics perspective on studying reproductive biology in Daphnia sinensis.</title>
        <authorList>
            <person name="Jia J."/>
        </authorList>
    </citation>
    <scope>NUCLEOTIDE SEQUENCE [LARGE SCALE GENOMIC DNA]</scope>
    <source>
        <strain evidence="13 14">WSL</strain>
    </source>
</reference>
<evidence type="ECO:0000256" key="1">
    <source>
        <dbReference type="ARBA" id="ARBA00004430"/>
    </source>
</evidence>
<proteinExistence type="inferred from homology"/>
<evidence type="ECO:0000256" key="10">
    <source>
        <dbReference type="ARBA" id="ARBA00049659"/>
    </source>
</evidence>
<evidence type="ECO:0000256" key="8">
    <source>
        <dbReference type="ARBA" id="ARBA00023212"/>
    </source>
</evidence>
<evidence type="ECO:0000256" key="2">
    <source>
        <dbReference type="ARBA" id="ARBA00022490"/>
    </source>
</evidence>
<dbReference type="Gene3D" id="3.80.10.10">
    <property type="entry name" value="Ribonuclease Inhibitor"/>
    <property type="match status" value="1"/>
</dbReference>
<name>A0AAD5LST3_9CRUS</name>
<evidence type="ECO:0000256" key="9">
    <source>
        <dbReference type="ARBA" id="ARBA00023273"/>
    </source>
</evidence>
<keyword evidence="3" id="KW-0433">Leucine-rich repeat</keyword>
<protein>
    <recommendedName>
        <fullName evidence="11">Dynein axonemal light chain 1</fullName>
    </recommendedName>
</protein>
<dbReference type="GO" id="GO:0036158">
    <property type="term" value="P:outer dynein arm assembly"/>
    <property type="evidence" value="ECO:0007669"/>
    <property type="project" value="TreeGrafter"/>
</dbReference>
<dbReference type="EMBL" id="WJBH02000002">
    <property type="protein sequence ID" value="KAI9563328.1"/>
    <property type="molecule type" value="Genomic_DNA"/>
</dbReference>
<dbReference type="GO" id="GO:0030286">
    <property type="term" value="C:dynein complex"/>
    <property type="evidence" value="ECO:0007669"/>
    <property type="project" value="UniProtKB-KW"/>
</dbReference>
<dbReference type="GO" id="GO:0005930">
    <property type="term" value="C:axoneme"/>
    <property type="evidence" value="ECO:0007669"/>
    <property type="project" value="UniProtKB-SubCell"/>
</dbReference>
<evidence type="ECO:0000256" key="4">
    <source>
        <dbReference type="ARBA" id="ARBA00022701"/>
    </source>
</evidence>
<dbReference type="InterPro" id="IPR001611">
    <property type="entry name" value="Leu-rich_rpt"/>
</dbReference>
<dbReference type="PANTHER" id="PTHR15454:SF73">
    <property type="entry name" value="DYNEIN AXONEMAL LIGHT CHAIN 1"/>
    <property type="match status" value="1"/>
</dbReference>
<organism evidence="13 14">
    <name type="scientific">Daphnia sinensis</name>
    <dbReference type="NCBI Taxonomy" id="1820382"/>
    <lineage>
        <taxon>Eukaryota</taxon>
        <taxon>Metazoa</taxon>
        <taxon>Ecdysozoa</taxon>
        <taxon>Arthropoda</taxon>
        <taxon>Crustacea</taxon>
        <taxon>Branchiopoda</taxon>
        <taxon>Diplostraca</taxon>
        <taxon>Cladocera</taxon>
        <taxon>Anomopoda</taxon>
        <taxon>Daphniidae</taxon>
        <taxon>Daphnia</taxon>
        <taxon>Daphnia similis group</taxon>
    </lineage>
</organism>
<keyword evidence="7" id="KW-0505">Motor protein</keyword>
<keyword evidence="9" id="KW-0966">Cell projection</keyword>